<keyword evidence="1" id="KW-1133">Transmembrane helix</keyword>
<comment type="caution">
    <text evidence="3">The sequence shown here is derived from an EMBL/GenBank/DDBJ whole genome shotgun (WGS) entry which is preliminary data.</text>
</comment>
<evidence type="ECO:0000313" key="3">
    <source>
        <dbReference type="EMBL" id="MDA2808554.1"/>
    </source>
</evidence>
<name>A0ABT4TV20_9ACTN</name>
<gene>
    <name evidence="3" type="ORF">O4U47_28860</name>
</gene>
<feature type="transmembrane region" description="Helical" evidence="1">
    <location>
        <begin position="163"/>
        <end position="182"/>
    </location>
</feature>
<dbReference type="RefSeq" id="WP_270681145.1">
    <property type="nucleotide sequence ID" value="NZ_JAQFWP010000090.1"/>
</dbReference>
<keyword evidence="1" id="KW-0472">Membrane</keyword>
<accession>A0ABT4TV20</accession>
<evidence type="ECO:0000259" key="2">
    <source>
        <dbReference type="Pfam" id="PF12158"/>
    </source>
</evidence>
<feature type="transmembrane region" description="Helical" evidence="1">
    <location>
        <begin position="132"/>
        <end position="151"/>
    </location>
</feature>
<evidence type="ECO:0000256" key="1">
    <source>
        <dbReference type="SAM" id="Phobius"/>
    </source>
</evidence>
<dbReference type="InterPro" id="IPR021994">
    <property type="entry name" value="DUF3592"/>
</dbReference>
<keyword evidence="1" id="KW-0812">Transmembrane</keyword>
<feature type="transmembrane region" description="Helical" evidence="1">
    <location>
        <begin position="6"/>
        <end position="24"/>
    </location>
</feature>
<keyword evidence="4" id="KW-1185">Reference proteome</keyword>
<reference evidence="3" key="1">
    <citation type="submission" date="2023-01" db="EMBL/GenBank/DDBJ databases">
        <title>Draft genome sequence of Nocardiopsis sp. LSu2-4 isolated from halophytes.</title>
        <authorList>
            <person name="Duangmal K."/>
            <person name="Chantavorakit T."/>
        </authorList>
    </citation>
    <scope>NUCLEOTIDE SEQUENCE</scope>
    <source>
        <strain evidence="3">LSu2-4</strain>
    </source>
</reference>
<feature type="transmembrane region" description="Helical" evidence="1">
    <location>
        <begin position="281"/>
        <end position="300"/>
    </location>
</feature>
<dbReference type="EMBL" id="JAQFWP010000090">
    <property type="protein sequence ID" value="MDA2808554.1"/>
    <property type="molecule type" value="Genomic_DNA"/>
</dbReference>
<sequence>MPDIELPTLIVGIAIGVYVLYRLFVSARSRLRRRTRDLKGVRAEAEVVGVSPLAPPQRTEHAVRLRFVTPAGQEYFREFPRGFGGIVPVQGWRVTVLFDPDDPENAEIVDNPYLHPVAGAPAPKEESPVRGVVQTAMFTVIVVAMVVLFLFREWLGDAENLVFGGMFAVAGLLVLILSMWTWRDQKGLRTAPEHAVATVTHSWEEWTRQNPGSSTNHRMISVYPYTVLFQLPDGRQVHRRAPMATSTTRYAPGQQVDVSYDPSAPTEIAVGRNGNSAKAPVLGLLVGVVFTAVGVGIMLYA</sequence>
<protein>
    <submittedName>
        <fullName evidence="3">DUF3592 domain-containing protein</fullName>
    </submittedName>
</protein>
<dbReference type="Pfam" id="PF12158">
    <property type="entry name" value="DUF3592"/>
    <property type="match status" value="1"/>
</dbReference>
<proteinExistence type="predicted"/>
<evidence type="ECO:0000313" key="4">
    <source>
        <dbReference type="Proteomes" id="UP001165685"/>
    </source>
</evidence>
<dbReference type="Proteomes" id="UP001165685">
    <property type="component" value="Unassembled WGS sequence"/>
</dbReference>
<feature type="domain" description="DUF3592" evidence="2">
    <location>
        <begin position="196"/>
        <end position="272"/>
    </location>
</feature>
<organism evidence="3 4">
    <name type="scientific">Nocardiopsis suaedae</name>
    <dbReference type="NCBI Taxonomy" id="3018444"/>
    <lineage>
        <taxon>Bacteria</taxon>
        <taxon>Bacillati</taxon>
        <taxon>Actinomycetota</taxon>
        <taxon>Actinomycetes</taxon>
        <taxon>Streptosporangiales</taxon>
        <taxon>Nocardiopsidaceae</taxon>
        <taxon>Nocardiopsis</taxon>
    </lineage>
</organism>